<evidence type="ECO:0000313" key="12">
    <source>
        <dbReference type="EMBL" id="KAK0519818.1"/>
    </source>
</evidence>
<comment type="subunit">
    <text evidence="6">Component of the RNA polymerase III (Pol III) complex consisting of 17 subunits.</text>
</comment>
<dbReference type="Pfam" id="PF05645">
    <property type="entry name" value="RNA_pol_Rpc82"/>
    <property type="match status" value="1"/>
</dbReference>
<feature type="compositionally biased region" description="Gly residues" evidence="7">
    <location>
        <begin position="663"/>
        <end position="672"/>
    </location>
</feature>
<dbReference type="PANTHER" id="PTHR12949">
    <property type="entry name" value="RNA POLYMERASE III DNA DIRECTED -RELATED"/>
    <property type="match status" value="1"/>
</dbReference>
<evidence type="ECO:0000256" key="7">
    <source>
        <dbReference type="SAM" id="MobiDB-lite"/>
    </source>
</evidence>
<keyword evidence="13" id="KW-1185">Reference proteome</keyword>
<evidence type="ECO:0000313" key="13">
    <source>
        <dbReference type="Proteomes" id="UP001176521"/>
    </source>
</evidence>
<feature type="compositionally biased region" description="Basic and acidic residues" evidence="7">
    <location>
        <begin position="434"/>
        <end position="446"/>
    </location>
</feature>
<feature type="chain" id="PRO_5042830158" description="DNA-directed RNA polymerase III subunit RPC3" evidence="8">
    <location>
        <begin position="21"/>
        <end position="880"/>
    </location>
</feature>
<evidence type="ECO:0000259" key="11">
    <source>
        <dbReference type="Pfam" id="PF22536"/>
    </source>
</evidence>
<feature type="compositionally biased region" description="Low complexity" evidence="7">
    <location>
        <begin position="387"/>
        <end position="411"/>
    </location>
</feature>
<evidence type="ECO:0000259" key="10">
    <source>
        <dbReference type="Pfam" id="PF08221"/>
    </source>
</evidence>
<dbReference type="Pfam" id="PF22536">
    <property type="entry name" value="WHD_POLR3C"/>
    <property type="match status" value="1"/>
</dbReference>
<feature type="compositionally biased region" description="Gly residues" evidence="7">
    <location>
        <begin position="120"/>
        <end position="135"/>
    </location>
</feature>
<feature type="compositionally biased region" description="Gly residues" evidence="7">
    <location>
        <begin position="634"/>
        <end position="651"/>
    </location>
</feature>
<evidence type="ECO:0000256" key="8">
    <source>
        <dbReference type="SAM" id="SignalP"/>
    </source>
</evidence>
<dbReference type="EMBL" id="JAPDMQ010000899">
    <property type="protein sequence ID" value="KAK0519818.1"/>
    <property type="molecule type" value="Genomic_DNA"/>
</dbReference>
<dbReference type="InterPro" id="IPR036388">
    <property type="entry name" value="WH-like_DNA-bd_sf"/>
</dbReference>
<dbReference type="InterPro" id="IPR055207">
    <property type="entry name" value="POLR3C_WHD"/>
</dbReference>
<dbReference type="InterPro" id="IPR039748">
    <property type="entry name" value="RPC3"/>
</dbReference>
<comment type="function">
    <text evidence="5 6">DNA-dependent RNA polymerase catalyzes the transcription of DNA into RNA using the four ribonucleoside triphosphates as substrates. Specific core component of RNA polymerase III which synthesizes small RNAs, such as 5S rRNA and tRNAs.</text>
</comment>
<feature type="domain" description="RNA polymerase III Rpc82 C -terminal" evidence="9">
    <location>
        <begin position="433"/>
        <end position="615"/>
    </location>
</feature>
<evidence type="ECO:0000256" key="6">
    <source>
        <dbReference type="RuleBase" id="RU367076"/>
    </source>
</evidence>
<evidence type="ECO:0000256" key="5">
    <source>
        <dbReference type="ARBA" id="ARBA00025127"/>
    </source>
</evidence>
<feature type="region of interest" description="Disordered" evidence="7">
    <location>
        <begin position="581"/>
        <end position="602"/>
    </location>
</feature>
<dbReference type="AlphaFoldDB" id="A0AAN6JH35"/>
<feature type="region of interest" description="Disordered" evidence="7">
    <location>
        <begin position="633"/>
        <end position="687"/>
    </location>
</feature>
<feature type="region of interest" description="Disordered" evidence="7">
    <location>
        <begin position="110"/>
        <end position="139"/>
    </location>
</feature>
<dbReference type="PANTHER" id="PTHR12949:SF0">
    <property type="entry name" value="DNA-DIRECTED RNA POLYMERASE III SUBUNIT RPC3"/>
    <property type="match status" value="1"/>
</dbReference>
<keyword evidence="3 6" id="KW-0804">Transcription</keyword>
<dbReference type="Gene3D" id="1.10.10.10">
    <property type="entry name" value="Winged helix-like DNA-binding domain superfamily/Winged helix DNA-binding domain"/>
    <property type="match status" value="3"/>
</dbReference>
<dbReference type="InterPro" id="IPR008806">
    <property type="entry name" value="RNA_pol_III_Rpc82_C"/>
</dbReference>
<organism evidence="12 13">
    <name type="scientific">Tilletia horrida</name>
    <dbReference type="NCBI Taxonomy" id="155126"/>
    <lineage>
        <taxon>Eukaryota</taxon>
        <taxon>Fungi</taxon>
        <taxon>Dikarya</taxon>
        <taxon>Basidiomycota</taxon>
        <taxon>Ustilaginomycotina</taxon>
        <taxon>Exobasidiomycetes</taxon>
        <taxon>Tilletiales</taxon>
        <taxon>Tilletiaceae</taxon>
        <taxon>Tilletia</taxon>
    </lineage>
</organism>
<comment type="subcellular location">
    <subcellularLocation>
        <location evidence="1 6">Nucleus</location>
    </subcellularLocation>
</comment>
<feature type="domain" description="DNA-directed RNA polymerase III subunit RPC3 winged-helix" evidence="11">
    <location>
        <begin position="716"/>
        <end position="791"/>
    </location>
</feature>
<feature type="compositionally biased region" description="Low complexity" evidence="7">
    <location>
        <begin position="581"/>
        <end position="590"/>
    </location>
</feature>
<gene>
    <name evidence="12" type="primary">RPC82</name>
    <name evidence="12" type="ORF">OC842_007314</name>
</gene>
<comment type="similarity">
    <text evidence="6">Belongs to the RNA polymerase beta chain family.</text>
</comment>
<feature type="compositionally biased region" description="Low complexity" evidence="7">
    <location>
        <begin position="110"/>
        <end position="119"/>
    </location>
</feature>
<dbReference type="Pfam" id="PF08221">
    <property type="entry name" value="HTH_9"/>
    <property type="match status" value="1"/>
</dbReference>
<evidence type="ECO:0000256" key="4">
    <source>
        <dbReference type="ARBA" id="ARBA00023242"/>
    </source>
</evidence>
<evidence type="ECO:0000259" key="9">
    <source>
        <dbReference type="Pfam" id="PF05645"/>
    </source>
</evidence>
<keyword evidence="4 6" id="KW-0539">Nucleus</keyword>
<protein>
    <recommendedName>
        <fullName evidence="6">DNA-directed RNA polymerase III subunit RPC3</fullName>
        <shortName evidence="6">RNA polymerase III subunit C3</shortName>
    </recommendedName>
</protein>
<evidence type="ECO:0000256" key="3">
    <source>
        <dbReference type="ARBA" id="ARBA00023163"/>
    </source>
</evidence>
<dbReference type="Proteomes" id="UP001176521">
    <property type="component" value="Unassembled WGS sequence"/>
</dbReference>
<accession>A0AAN6JH35</accession>
<name>A0AAN6JH35_9BASI</name>
<feature type="signal peptide" evidence="8">
    <location>
        <begin position="1"/>
        <end position="20"/>
    </location>
</feature>
<keyword evidence="2 6" id="KW-0240">DNA-directed RNA polymerase</keyword>
<evidence type="ECO:0000256" key="2">
    <source>
        <dbReference type="ARBA" id="ARBA00022478"/>
    </source>
</evidence>
<feature type="domain" description="RNA polymerase III subunit RPC82-related helix-turn-helix" evidence="10">
    <location>
        <begin position="63"/>
        <end position="99"/>
    </location>
</feature>
<sequence length="880" mass="93664">MGSRFLLDLIVLEQLILNHARRTQQQQLDKERPLTALTVTGRLQLLPGMASAGETHHSQQKIKLCEQIVRDHFGSTAATITTILLARGRLAFPQIVKFLNSAAAADGTASAGGAAVPRGGPLGIGGSNSGGGGRGDAAASRIHPSTVEHCIMVLIQNNCAWHVLVSSETGNAIFGPALDKFNNDIEATAAREGRAAAQAKRAGYQEFFEMNPDEIIPRLRFGAYIGMAHDRFGSDAAQIIRLILKHGKLTALDICDQLAGEDSLKRAMIGRLLLLLLHRTYIRPSLASSHISPRDKFIAYETEGKLNKRGSVFTPKELRELKDSVAVRIEDEERMAWEGGASLAMTSDGGASKGKAAGLHASTGRLGIVASISQTAFTTEIQCADASSSTSQRVASTSTSKSGALHSSSSRSSKKRKLDATRSAASSANGVKAEAGREKAGDTRWDDDMDEDAMLARRGKLDVMNLTHPALQGCEVDMNIYLRVNYDRFDVHVRDDVVYQAVRAQYNTVTADVFKLFAMAGEYGDTGKPGVGSGNAGDAEMSSVRMTSKDERSAPISLNALSINLPDAINLSHGFYKKAFGSSSSSSSSSSKKKDSSSGGPSRAELLAEYAAVLSCAEDISSAARKRRFLAPAYGGGSTSTGPGADAGAGKGKGKAKTTNGDAGAGSKGGSGSLATRGSKSGGGGTTVSAGGTRVSNVYVVEYAEICARLKRSILKDVVGEKFGAAAVRVIGVLLEKGKLEEKYISKLGLLSLSHTRHICARLFESSLLGLQEVPKSNDRQPGRTFFLWYVDLPSAYAWLLEGMYQTLARLGERRGEELRRERALVNKVERTDVAASMTALLNESEKGAWEALQESLRRVAVAEQRVTSEAFVLANLPGE</sequence>
<feature type="region of interest" description="Disordered" evidence="7">
    <location>
        <begin position="527"/>
        <end position="548"/>
    </location>
</feature>
<comment type="caution">
    <text evidence="12">The sequence shown here is derived from an EMBL/GenBank/DDBJ whole genome shotgun (WGS) entry which is preliminary data.</text>
</comment>
<reference evidence="12" key="1">
    <citation type="journal article" date="2023" name="PhytoFront">
        <title>Draft Genome Resources of Seven Strains of Tilletia horrida, Causal Agent of Kernel Smut of Rice.</title>
        <authorList>
            <person name="Khanal S."/>
            <person name="Antony Babu S."/>
            <person name="Zhou X.G."/>
        </authorList>
    </citation>
    <scope>NUCLEOTIDE SEQUENCE</scope>
    <source>
        <strain evidence="12">TX3</strain>
    </source>
</reference>
<keyword evidence="8" id="KW-0732">Signal</keyword>
<dbReference type="GO" id="GO:0005666">
    <property type="term" value="C:RNA polymerase III complex"/>
    <property type="evidence" value="ECO:0007669"/>
    <property type="project" value="UniProtKB-UniRule"/>
</dbReference>
<proteinExistence type="inferred from homology"/>
<feature type="region of interest" description="Disordered" evidence="7">
    <location>
        <begin position="383"/>
        <end position="447"/>
    </location>
</feature>
<evidence type="ECO:0000256" key="1">
    <source>
        <dbReference type="ARBA" id="ARBA00004123"/>
    </source>
</evidence>
<dbReference type="GO" id="GO:0003697">
    <property type="term" value="F:single-stranded DNA binding"/>
    <property type="evidence" value="ECO:0007669"/>
    <property type="project" value="UniProtKB-UniRule"/>
</dbReference>
<dbReference type="GO" id="GO:0006351">
    <property type="term" value="P:DNA-templated transcription"/>
    <property type="evidence" value="ECO:0007669"/>
    <property type="project" value="InterPro"/>
</dbReference>
<dbReference type="InterPro" id="IPR013197">
    <property type="entry name" value="RNA_pol_III_RPC82-rel_HTH"/>
</dbReference>